<gene>
    <name evidence="1" type="ORF">HF872_12650</name>
</gene>
<dbReference type="EMBL" id="JABAFG010000037">
    <property type="protein sequence ID" value="NME29450.1"/>
    <property type="molecule type" value="Genomic_DNA"/>
</dbReference>
<proteinExistence type="predicted"/>
<evidence type="ECO:0000313" key="1">
    <source>
        <dbReference type="EMBL" id="NME29450.1"/>
    </source>
</evidence>
<name>A0A848BW18_9FIRM</name>
<protein>
    <submittedName>
        <fullName evidence="1">Uncharacterized protein</fullName>
    </submittedName>
</protein>
<reference evidence="1 2" key="1">
    <citation type="submission" date="2020-04" db="EMBL/GenBank/DDBJ databases">
        <authorList>
            <person name="Hitch T.C.A."/>
            <person name="Wylensek D."/>
            <person name="Clavel T."/>
        </authorList>
    </citation>
    <scope>NUCLEOTIDE SEQUENCE [LARGE SCALE GENOMIC DNA]</scope>
    <source>
        <strain evidence="1 2">Oil-RF-744-FAT-WT-6-1</strain>
    </source>
</reference>
<sequence length="53" mass="6252">MTSKRQPITIQIDVDQIKKKYDEHTSKCRKIAEEVEKWGKKTKPNLSFLKAHP</sequence>
<comment type="caution">
    <text evidence="1">The sequence shown here is derived from an EMBL/GenBank/DDBJ whole genome shotgun (WGS) entry which is preliminary data.</text>
</comment>
<organism evidence="1 2">
    <name type="scientific">Megasphaera hexanoica</name>
    <dbReference type="NCBI Taxonomy" id="1675036"/>
    <lineage>
        <taxon>Bacteria</taxon>
        <taxon>Bacillati</taxon>
        <taxon>Bacillota</taxon>
        <taxon>Negativicutes</taxon>
        <taxon>Veillonellales</taxon>
        <taxon>Veillonellaceae</taxon>
        <taxon>Megasphaera</taxon>
    </lineage>
</organism>
<dbReference type="RefSeq" id="WP_170088126.1">
    <property type="nucleotide sequence ID" value="NZ_JABAFG010000037.1"/>
</dbReference>
<evidence type="ECO:0000313" key="2">
    <source>
        <dbReference type="Proteomes" id="UP000591071"/>
    </source>
</evidence>
<accession>A0A848BW18</accession>
<dbReference type="Proteomes" id="UP000591071">
    <property type="component" value="Unassembled WGS sequence"/>
</dbReference>
<dbReference type="AlphaFoldDB" id="A0A848BW18"/>